<proteinExistence type="predicted"/>
<organism evidence="1 2">
    <name type="scientific">Quercus suber</name>
    <name type="common">Cork oak</name>
    <dbReference type="NCBI Taxonomy" id="58331"/>
    <lineage>
        <taxon>Eukaryota</taxon>
        <taxon>Viridiplantae</taxon>
        <taxon>Streptophyta</taxon>
        <taxon>Embryophyta</taxon>
        <taxon>Tracheophyta</taxon>
        <taxon>Spermatophyta</taxon>
        <taxon>Magnoliopsida</taxon>
        <taxon>eudicotyledons</taxon>
        <taxon>Gunneridae</taxon>
        <taxon>Pentapetalae</taxon>
        <taxon>rosids</taxon>
        <taxon>fabids</taxon>
        <taxon>Fagales</taxon>
        <taxon>Fagaceae</taxon>
        <taxon>Quercus</taxon>
    </lineage>
</organism>
<dbReference type="EMBL" id="PKMF04000421">
    <property type="protein sequence ID" value="KAK7832589.1"/>
    <property type="molecule type" value="Genomic_DNA"/>
</dbReference>
<protein>
    <submittedName>
        <fullName evidence="1">Twinkle like protein</fullName>
    </submittedName>
</protein>
<dbReference type="Proteomes" id="UP000237347">
    <property type="component" value="Unassembled WGS sequence"/>
</dbReference>
<reference evidence="1 2" key="1">
    <citation type="journal article" date="2018" name="Sci. Data">
        <title>The draft genome sequence of cork oak.</title>
        <authorList>
            <person name="Ramos A.M."/>
            <person name="Usie A."/>
            <person name="Barbosa P."/>
            <person name="Barros P.M."/>
            <person name="Capote T."/>
            <person name="Chaves I."/>
            <person name="Simoes F."/>
            <person name="Abreu I."/>
            <person name="Carrasquinho I."/>
            <person name="Faro C."/>
            <person name="Guimaraes J.B."/>
            <person name="Mendonca D."/>
            <person name="Nobrega F."/>
            <person name="Rodrigues L."/>
            <person name="Saibo N.J.M."/>
            <person name="Varela M.C."/>
            <person name="Egas C."/>
            <person name="Matos J."/>
            <person name="Miguel C.M."/>
            <person name="Oliveira M.M."/>
            <person name="Ricardo C.P."/>
            <person name="Goncalves S."/>
        </authorList>
    </citation>
    <scope>NUCLEOTIDE SEQUENCE [LARGE SCALE GENOMIC DNA]</scope>
    <source>
        <strain evidence="2">cv. HL8</strain>
    </source>
</reference>
<evidence type="ECO:0000313" key="1">
    <source>
        <dbReference type="EMBL" id="KAK7832589.1"/>
    </source>
</evidence>
<keyword evidence="2" id="KW-1185">Reference proteome</keyword>
<comment type="caution">
    <text evidence="1">The sequence shown here is derived from an EMBL/GenBank/DDBJ whole genome shotgun (WGS) entry which is preliminary data.</text>
</comment>
<name>A0AAW0K294_QUESU</name>
<sequence length="153" mass="16629">MAIRERESGGSGGVGLICGGAGIRGTHDLSHERSVQSNIFIWHVMVDDFVLALLANRSHSGSGECMTVEELECEDDSLSSINWVLNLARAVFGKPKVLEEEKKKDPAAGPIDQVQVCVRKVRNNVARTIGDAFLSYNRVTGEFLDIDEPSGKT</sequence>
<gene>
    <name evidence="1" type="ORF">CFP56_026261</name>
</gene>
<accession>A0AAW0K294</accession>
<evidence type="ECO:0000313" key="2">
    <source>
        <dbReference type="Proteomes" id="UP000237347"/>
    </source>
</evidence>
<dbReference type="AlphaFoldDB" id="A0AAW0K294"/>